<feature type="transmembrane region" description="Helical" evidence="1">
    <location>
        <begin position="280"/>
        <end position="303"/>
    </location>
</feature>
<dbReference type="PANTHER" id="PTHR43646">
    <property type="entry name" value="GLYCOSYLTRANSFERASE"/>
    <property type="match status" value="1"/>
</dbReference>
<protein>
    <recommendedName>
        <fullName evidence="2">Glycosyltransferase 2-like domain-containing protein</fullName>
    </recommendedName>
</protein>
<sequence>MPAAGPFSPLHLLVTSGSVLAVAGTLHQLVNRRRLRRPPTTPPAVGGPVSVLVPARDEAPRIAPTITSLLAQRGVGDLEVLVLDDGSTDGTADVVRTTAGGDPRLRVLPGMPPPAGTLGKPHACAQLAAAARGEVLVFVDADVVLAPHAVAAAIAMLRAPEPLALLSPWPRQAVSGPLARLVQPLLAWSWLTTLPLRAAERSHRPSMAVANGQFLVVEADALARAGGWRAVDGEVLDDIALARAVRRSGGRTGVGDGSTLATCRMYDTGRDLHAGYRKSLWAAFGSPVGAVAVGAALLVVYVVPPVAALAGSRVGALGYVAGVAGRVLAARFTATPPWDAVGHPASVVTTLGLLVSSWIGRVRGTLTWKGRSL</sequence>
<gene>
    <name evidence="3" type="ORF">BJ983_004471</name>
</gene>
<feature type="domain" description="Glycosyltransferase 2-like" evidence="2">
    <location>
        <begin position="50"/>
        <end position="169"/>
    </location>
</feature>
<keyword evidence="1" id="KW-0812">Transmembrane</keyword>
<dbReference type="EMBL" id="JACCBN010000001">
    <property type="protein sequence ID" value="NYD38369.1"/>
    <property type="molecule type" value="Genomic_DNA"/>
</dbReference>
<keyword evidence="4" id="KW-1185">Reference proteome</keyword>
<dbReference type="PANTHER" id="PTHR43646:SF3">
    <property type="entry name" value="SLR1566 PROTEIN"/>
    <property type="match status" value="1"/>
</dbReference>
<feature type="transmembrane region" description="Helical" evidence="1">
    <location>
        <begin position="309"/>
        <end position="329"/>
    </location>
</feature>
<dbReference type="InterPro" id="IPR001173">
    <property type="entry name" value="Glyco_trans_2-like"/>
</dbReference>
<evidence type="ECO:0000259" key="2">
    <source>
        <dbReference type="Pfam" id="PF00535"/>
    </source>
</evidence>
<dbReference type="Proteomes" id="UP000535890">
    <property type="component" value="Unassembled WGS sequence"/>
</dbReference>
<keyword evidence="1" id="KW-0472">Membrane</keyword>
<dbReference type="Pfam" id="PF00535">
    <property type="entry name" value="Glycos_transf_2"/>
    <property type="match status" value="1"/>
</dbReference>
<dbReference type="InterPro" id="IPR029044">
    <property type="entry name" value="Nucleotide-diphossugar_trans"/>
</dbReference>
<comment type="caution">
    <text evidence="3">The sequence shown here is derived from an EMBL/GenBank/DDBJ whole genome shotgun (WGS) entry which is preliminary data.</text>
</comment>
<feature type="transmembrane region" description="Helical" evidence="1">
    <location>
        <begin position="341"/>
        <end position="359"/>
    </location>
</feature>
<reference evidence="3 4" key="1">
    <citation type="submission" date="2020-07" db="EMBL/GenBank/DDBJ databases">
        <title>Sequencing the genomes of 1000 actinobacteria strains.</title>
        <authorList>
            <person name="Klenk H.-P."/>
        </authorList>
    </citation>
    <scope>NUCLEOTIDE SEQUENCE [LARGE SCALE GENOMIC DNA]</scope>
    <source>
        <strain evidence="3 4">DSM 45772</strain>
    </source>
</reference>
<dbReference type="SUPFAM" id="SSF53448">
    <property type="entry name" value="Nucleotide-diphospho-sugar transferases"/>
    <property type="match status" value="1"/>
</dbReference>
<organism evidence="3 4">
    <name type="scientific">Actinomycetospora corticicola</name>
    <dbReference type="NCBI Taxonomy" id="663602"/>
    <lineage>
        <taxon>Bacteria</taxon>
        <taxon>Bacillati</taxon>
        <taxon>Actinomycetota</taxon>
        <taxon>Actinomycetes</taxon>
        <taxon>Pseudonocardiales</taxon>
        <taxon>Pseudonocardiaceae</taxon>
        <taxon>Actinomycetospora</taxon>
    </lineage>
</organism>
<proteinExistence type="predicted"/>
<dbReference type="AlphaFoldDB" id="A0A7Y9DZJ2"/>
<keyword evidence="1" id="KW-1133">Transmembrane helix</keyword>
<dbReference type="Gene3D" id="3.90.550.10">
    <property type="entry name" value="Spore Coat Polysaccharide Biosynthesis Protein SpsA, Chain A"/>
    <property type="match status" value="1"/>
</dbReference>
<evidence type="ECO:0000256" key="1">
    <source>
        <dbReference type="SAM" id="Phobius"/>
    </source>
</evidence>
<accession>A0A7Y9DZJ2</accession>
<name>A0A7Y9DZJ2_9PSEU</name>
<evidence type="ECO:0000313" key="3">
    <source>
        <dbReference type="EMBL" id="NYD38369.1"/>
    </source>
</evidence>
<evidence type="ECO:0000313" key="4">
    <source>
        <dbReference type="Proteomes" id="UP000535890"/>
    </source>
</evidence>
<dbReference type="RefSeq" id="WP_179795825.1">
    <property type="nucleotide sequence ID" value="NZ_BAABHP010000006.1"/>
</dbReference>